<gene>
    <name evidence="2" type="ORF">SAMN05660236_4426</name>
</gene>
<reference evidence="2 3" key="1">
    <citation type="submission" date="2017-02" db="EMBL/GenBank/DDBJ databases">
        <authorList>
            <person name="Peterson S.W."/>
        </authorList>
    </citation>
    <scope>NUCLEOTIDE SEQUENCE [LARGE SCALE GENOMIC DNA]</scope>
    <source>
        <strain evidence="2 3">DSM 25262</strain>
    </source>
</reference>
<evidence type="ECO:0000256" key="1">
    <source>
        <dbReference type="SAM" id="SignalP"/>
    </source>
</evidence>
<organism evidence="2 3">
    <name type="scientific">Ohtaekwangia koreensis</name>
    <dbReference type="NCBI Taxonomy" id="688867"/>
    <lineage>
        <taxon>Bacteria</taxon>
        <taxon>Pseudomonadati</taxon>
        <taxon>Bacteroidota</taxon>
        <taxon>Cytophagia</taxon>
        <taxon>Cytophagales</taxon>
        <taxon>Fulvivirgaceae</taxon>
        <taxon>Ohtaekwangia</taxon>
    </lineage>
</organism>
<name>A0A1T5M5D0_9BACT</name>
<dbReference type="Proteomes" id="UP000190961">
    <property type="component" value="Unassembled WGS sequence"/>
</dbReference>
<evidence type="ECO:0000313" key="3">
    <source>
        <dbReference type="Proteomes" id="UP000190961"/>
    </source>
</evidence>
<accession>A0A1T5M5D0</accession>
<proteinExistence type="predicted"/>
<keyword evidence="3" id="KW-1185">Reference proteome</keyword>
<sequence length="500" mass="55353">MIPMRRLRENQVMCAAKMLVAAICLLSSPVLGQSQRGKIIDADTREPLEFSSIGVIGKNIGEVSNRDGMFELNVSSLADSDSVVITFLGYEPLIFRGKEFKQKDGSVFTLQPKAKVLRSVEITDQMALVEFGKKDKNKFKGFNGWGGEENAGKGKQLGLLVDVDSEILLNTISIHVEKNTYDSVLMRLHIYALNSNDDPTEELLSSNVLFTVDKHSGWVDIDVRPYRIDVAQDFCITLEWVKAYGKDTKGGMLTFSRMPNKPGISLYRGAFESDWTKQEGERAPAIVIAASQIEALTNNRVLVHRRSASPSHATLTANTAAKPMVSESSTFTDYSAVYKTSGHQKAIGLTKAIKSTEGASGLLSESSDESGTVIHVDKEYSLVDFNFHLRFNTFDSLLFKLCIYQLDDAGAPANLIAAPVEFRIGKKEGWQRINLESYKIVVTQDILVTLRLVDAVSADNKSKDLYFSKAIGTGYRRDIRVGEWSSNTATARALYLNVRD</sequence>
<feature type="chain" id="PRO_5012436956" evidence="1">
    <location>
        <begin position="33"/>
        <end position="500"/>
    </location>
</feature>
<evidence type="ECO:0000313" key="2">
    <source>
        <dbReference type="EMBL" id="SKC83335.1"/>
    </source>
</evidence>
<dbReference type="EMBL" id="FUZU01000003">
    <property type="protein sequence ID" value="SKC83335.1"/>
    <property type="molecule type" value="Genomic_DNA"/>
</dbReference>
<dbReference type="AlphaFoldDB" id="A0A1T5M5D0"/>
<dbReference type="Pfam" id="PF13715">
    <property type="entry name" value="CarbopepD_reg_2"/>
    <property type="match status" value="1"/>
</dbReference>
<feature type="signal peptide" evidence="1">
    <location>
        <begin position="1"/>
        <end position="32"/>
    </location>
</feature>
<keyword evidence="1" id="KW-0732">Signal</keyword>
<dbReference type="STRING" id="688867.SAMN05660236_4426"/>
<dbReference type="InterPro" id="IPR008969">
    <property type="entry name" value="CarboxyPept-like_regulatory"/>
</dbReference>
<protein>
    <submittedName>
        <fullName evidence="2">CarboxypepD_reg-like domain-containing protein</fullName>
    </submittedName>
</protein>
<dbReference type="SUPFAM" id="SSF49464">
    <property type="entry name" value="Carboxypeptidase regulatory domain-like"/>
    <property type="match status" value="1"/>
</dbReference>